<proteinExistence type="predicted"/>
<comment type="caution">
    <text evidence="1">The sequence shown here is derived from an EMBL/GenBank/DDBJ whole genome shotgun (WGS) entry which is preliminary data.</text>
</comment>
<dbReference type="OrthoDB" id="5880425at2"/>
<accession>L8JKD7</accession>
<reference evidence="1 2" key="1">
    <citation type="submission" date="2012-12" db="EMBL/GenBank/DDBJ databases">
        <title>Genome Assembly of Photobacterium sp. AK15.</title>
        <authorList>
            <person name="Khatri I."/>
            <person name="Vaidya B."/>
            <person name="Srinivas T.N.R."/>
            <person name="Subramanian S."/>
            <person name="Pinnaka A."/>
        </authorList>
    </citation>
    <scope>NUCLEOTIDE SEQUENCE [LARGE SCALE GENOMIC DNA]</scope>
    <source>
        <strain evidence="1 2">AK15</strain>
    </source>
</reference>
<dbReference type="PATRIC" id="fig|1056511.3.peg.209"/>
<name>L8JKD7_9GAMM</name>
<sequence length="73" mass="8298">MATELDALLPELKEFSIPDVPFKVVDPVELPNQTRKAFDEFMTDASTPAAFCVYSHDYSRFCHMVRSGEITIE</sequence>
<protein>
    <submittedName>
        <fullName evidence="1">Uncharacterized protein</fullName>
    </submittedName>
</protein>
<gene>
    <name evidence="1" type="ORF">C942_00205</name>
</gene>
<evidence type="ECO:0000313" key="1">
    <source>
        <dbReference type="EMBL" id="ELR67897.1"/>
    </source>
</evidence>
<evidence type="ECO:0000313" key="2">
    <source>
        <dbReference type="Proteomes" id="UP000011134"/>
    </source>
</evidence>
<dbReference type="AlphaFoldDB" id="L8JKD7"/>
<dbReference type="Proteomes" id="UP000011134">
    <property type="component" value="Unassembled WGS sequence"/>
</dbReference>
<dbReference type="EMBL" id="AMZO01000001">
    <property type="protein sequence ID" value="ELR67897.1"/>
    <property type="molecule type" value="Genomic_DNA"/>
</dbReference>
<dbReference type="RefSeq" id="WP_007461447.1">
    <property type="nucleotide sequence ID" value="NZ_AMZO01000001.1"/>
</dbReference>
<keyword evidence="2" id="KW-1185">Reference proteome</keyword>
<organism evidence="1 2">
    <name type="scientific">Photobacterium marinum</name>
    <dbReference type="NCBI Taxonomy" id="1056511"/>
    <lineage>
        <taxon>Bacteria</taxon>
        <taxon>Pseudomonadati</taxon>
        <taxon>Pseudomonadota</taxon>
        <taxon>Gammaproteobacteria</taxon>
        <taxon>Vibrionales</taxon>
        <taxon>Vibrionaceae</taxon>
        <taxon>Photobacterium</taxon>
    </lineage>
</organism>